<dbReference type="EMBL" id="JAFIQS010000011">
    <property type="protein sequence ID" value="KAG5164581.1"/>
    <property type="molecule type" value="Genomic_DNA"/>
</dbReference>
<sequence>MKYTLWNMFIDQTFKSIPGVVTKNLEGRTVVVTGANGGIGFETAKHFAKMNPARVIIACRNQKFGDEAATKIKQDTGFSNVEVWLLDLASFASVNAFAEKYEKEGGRLDILVENAATIPNGKMVLTDDGWESVFQVNNLSTSLLALLLLPRMLETAKTHQTTPRLVVVSSGVHFWTKIDDSVIKSENPLKAFGTSPKYLGRATNSIAAKRYYDTKLLNLFFARALADRLRGQPIIVNSVDPGYAYSNLRRNLKGIMAIVDWLMEKAVAITSEQASRQLIYAAVHDPPVANDLRGAYIMQGKISEPSDYVISREGISVQNILWDNLIEELTKVNPDVAQVVKEHLREPPTNTRVY</sequence>
<gene>
    <name evidence="2" type="ORF">JR316_010219</name>
</gene>
<dbReference type="InterPro" id="IPR036291">
    <property type="entry name" value="NAD(P)-bd_dom_sf"/>
</dbReference>
<dbReference type="InterPro" id="IPR002347">
    <property type="entry name" value="SDR_fam"/>
</dbReference>
<dbReference type="Pfam" id="PF00106">
    <property type="entry name" value="adh_short"/>
    <property type="match status" value="1"/>
</dbReference>
<dbReference type="PRINTS" id="PR00081">
    <property type="entry name" value="GDHRDH"/>
</dbReference>
<comment type="caution">
    <text evidence="2">The sequence shown here is derived from an EMBL/GenBank/DDBJ whole genome shotgun (WGS) entry which is preliminary data.</text>
</comment>
<organism evidence="2">
    <name type="scientific">Psilocybe cubensis</name>
    <name type="common">Psychedelic mushroom</name>
    <name type="synonym">Stropharia cubensis</name>
    <dbReference type="NCBI Taxonomy" id="181762"/>
    <lineage>
        <taxon>Eukaryota</taxon>
        <taxon>Fungi</taxon>
        <taxon>Dikarya</taxon>
        <taxon>Basidiomycota</taxon>
        <taxon>Agaricomycotina</taxon>
        <taxon>Agaricomycetes</taxon>
        <taxon>Agaricomycetidae</taxon>
        <taxon>Agaricales</taxon>
        <taxon>Agaricineae</taxon>
        <taxon>Strophariaceae</taxon>
        <taxon>Psilocybe</taxon>
    </lineage>
</organism>
<dbReference type="AlphaFoldDB" id="A0A8H7XRC1"/>
<dbReference type="PANTHER" id="PTHR43157:SF31">
    <property type="entry name" value="PHOSPHATIDYLINOSITOL-GLYCAN BIOSYNTHESIS CLASS F PROTEIN"/>
    <property type="match status" value="1"/>
</dbReference>
<keyword evidence="1" id="KW-0560">Oxidoreductase</keyword>
<name>A0A8H7XRC1_PSICU</name>
<evidence type="ECO:0000256" key="1">
    <source>
        <dbReference type="ARBA" id="ARBA00023002"/>
    </source>
</evidence>
<proteinExistence type="predicted"/>
<evidence type="ECO:0008006" key="3">
    <source>
        <dbReference type="Google" id="ProtNLM"/>
    </source>
</evidence>
<dbReference type="Gene3D" id="3.40.50.720">
    <property type="entry name" value="NAD(P)-binding Rossmann-like Domain"/>
    <property type="match status" value="1"/>
</dbReference>
<accession>A0A8H7XRC1</accession>
<dbReference type="PANTHER" id="PTHR43157">
    <property type="entry name" value="PHOSPHATIDYLINOSITOL-GLYCAN BIOSYNTHESIS CLASS F PROTEIN-RELATED"/>
    <property type="match status" value="1"/>
</dbReference>
<protein>
    <recommendedName>
        <fullName evidence="3">NAD(P)-binding protein</fullName>
    </recommendedName>
</protein>
<dbReference type="OrthoDB" id="542013at2759"/>
<dbReference type="GO" id="GO:0016491">
    <property type="term" value="F:oxidoreductase activity"/>
    <property type="evidence" value="ECO:0007669"/>
    <property type="project" value="UniProtKB-KW"/>
</dbReference>
<reference evidence="2" key="1">
    <citation type="submission" date="2021-02" db="EMBL/GenBank/DDBJ databases">
        <title>Psilocybe cubensis genome.</title>
        <authorList>
            <person name="Mckernan K.J."/>
            <person name="Crawford S."/>
            <person name="Trippe A."/>
            <person name="Kane L.T."/>
            <person name="Mclaughlin S."/>
        </authorList>
    </citation>
    <scope>NUCLEOTIDE SEQUENCE [LARGE SCALE GENOMIC DNA]</scope>
    <source>
        <strain evidence="2">MGC-MH-2018</strain>
    </source>
</reference>
<dbReference type="SUPFAM" id="SSF51735">
    <property type="entry name" value="NAD(P)-binding Rossmann-fold domains"/>
    <property type="match status" value="1"/>
</dbReference>
<evidence type="ECO:0000313" key="2">
    <source>
        <dbReference type="EMBL" id="KAG5164581.1"/>
    </source>
</evidence>